<accession>A0A227J5A7</accession>
<sequence length="115" mass="12986">EANVIGDGFQMLAQTSGTITHPIEIGRCPDNIPPYRVYSQHAPKRYYNYLVIEDSAGYTLFGFTTCRRFAGYFDIQQRNGQWILTAAIDGEHTQVADWEHNQLESITILTGNSLS</sequence>
<dbReference type="EMBL" id="NIXT01002548">
    <property type="protein sequence ID" value="OXE30112.1"/>
    <property type="molecule type" value="Genomic_DNA"/>
</dbReference>
<name>A0A227J5A7_VIBPH</name>
<proteinExistence type="predicted"/>
<keyword evidence="1" id="KW-0378">Hydrolase</keyword>
<evidence type="ECO:0000313" key="2">
    <source>
        <dbReference type="Proteomes" id="UP000214596"/>
    </source>
</evidence>
<gene>
    <name evidence="1" type="ORF">CA163_25065</name>
</gene>
<organism evidence="1 2">
    <name type="scientific">Vibrio parahaemolyticus</name>
    <dbReference type="NCBI Taxonomy" id="670"/>
    <lineage>
        <taxon>Bacteria</taxon>
        <taxon>Pseudomonadati</taxon>
        <taxon>Pseudomonadota</taxon>
        <taxon>Gammaproteobacteria</taxon>
        <taxon>Vibrionales</taxon>
        <taxon>Vibrionaceae</taxon>
        <taxon>Vibrio</taxon>
    </lineage>
</organism>
<reference evidence="1 2" key="1">
    <citation type="journal article" date="2017" name="Appl. Environ. Microbiol.">
        <title>Parallel evolution of two clades of a major Atlantic endemic Vibrio parahaemolyticus pathogen lineage by independent acquisition of related pathogenicity islands.</title>
        <authorList>
            <person name="Xu F."/>
            <person name="Gonzalez-Escalona N."/>
            <person name="Drees K.P."/>
            <person name="Sebra R.P."/>
            <person name="Cooper V.S."/>
            <person name="Jones S.H."/>
            <person name="Whistler C.A."/>
        </authorList>
    </citation>
    <scope>NUCLEOTIDE SEQUENCE [LARGE SCALE GENOMIC DNA]</scope>
    <source>
        <strain evidence="1 2">MAVP-3</strain>
    </source>
</reference>
<dbReference type="GO" id="GO:0016787">
    <property type="term" value="F:hydrolase activity"/>
    <property type="evidence" value="ECO:0007669"/>
    <property type="project" value="UniProtKB-KW"/>
</dbReference>
<comment type="caution">
    <text evidence="1">The sequence shown here is derived from an EMBL/GenBank/DDBJ whole genome shotgun (WGS) entry which is preliminary data.</text>
</comment>
<feature type="non-terminal residue" evidence="1">
    <location>
        <position position="1"/>
    </location>
</feature>
<dbReference type="Proteomes" id="UP000214596">
    <property type="component" value="Unassembled WGS sequence"/>
</dbReference>
<feature type="non-terminal residue" evidence="1">
    <location>
        <position position="115"/>
    </location>
</feature>
<protein>
    <submittedName>
        <fullName evidence="1">Glycosyl hydrolase</fullName>
    </submittedName>
</protein>
<evidence type="ECO:0000313" key="1">
    <source>
        <dbReference type="EMBL" id="OXE30112.1"/>
    </source>
</evidence>
<dbReference type="AlphaFoldDB" id="A0A227J5A7"/>